<protein>
    <submittedName>
        <fullName evidence="2">Putative Type IV pilus assembly protein PilP</fullName>
    </submittedName>
</protein>
<gene>
    <name evidence="2" type="ORF">U27_04790</name>
</gene>
<evidence type="ECO:0000313" key="3">
    <source>
        <dbReference type="Proteomes" id="UP000030661"/>
    </source>
</evidence>
<dbReference type="EMBL" id="DF820466">
    <property type="protein sequence ID" value="GAK57823.1"/>
    <property type="molecule type" value="Genomic_DNA"/>
</dbReference>
<keyword evidence="1" id="KW-0732">Signal</keyword>
<evidence type="ECO:0000313" key="2">
    <source>
        <dbReference type="EMBL" id="GAK57823.1"/>
    </source>
</evidence>
<proteinExistence type="predicted"/>
<evidence type="ECO:0000256" key="1">
    <source>
        <dbReference type="SAM" id="SignalP"/>
    </source>
</evidence>
<dbReference type="AlphaFoldDB" id="A0A081BZR8"/>
<dbReference type="Gene3D" id="2.30.30.830">
    <property type="match status" value="1"/>
</dbReference>
<organism evidence="2">
    <name type="scientific">Vecturithrix granuli</name>
    <dbReference type="NCBI Taxonomy" id="1499967"/>
    <lineage>
        <taxon>Bacteria</taxon>
        <taxon>Candidatus Moduliflexota</taxon>
        <taxon>Candidatus Vecturitrichia</taxon>
        <taxon>Candidatus Vecturitrichales</taxon>
        <taxon>Candidatus Vecturitrichaceae</taxon>
        <taxon>Candidatus Vecturithrix</taxon>
    </lineage>
</organism>
<dbReference type="InterPro" id="IPR007446">
    <property type="entry name" value="PilP"/>
</dbReference>
<dbReference type="Proteomes" id="UP000030661">
    <property type="component" value="Unassembled WGS sequence"/>
</dbReference>
<name>A0A081BZR8_VECG1</name>
<sequence length="158" mass="17255">MIRTKALAGFLCLFLSVYSASAPAETGVEARREPFKPLVGNGNVEPIIPILPEPEHHGPLQNFEVEQLRVTGILLGGLGTYATILAPDGKTYMLTLGTAVGQYEGTVSDISENAVQVKEIRRFLVGNQEIQKEQEISLLLNPLQERSQPASRFVILGR</sequence>
<feature type="chain" id="PRO_5001755440" evidence="1">
    <location>
        <begin position="25"/>
        <end position="158"/>
    </location>
</feature>
<keyword evidence="3" id="KW-1185">Reference proteome</keyword>
<reference evidence="2" key="1">
    <citation type="journal article" date="2015" name="PeerJ">
        <title>First genomic representation of candidate bacterial phylum KSB3 points to enhanced environmental sensing as a trigger of wastewater bulking.</title>
        <authorList>
            <person name="Sekiguchi Y."/>
            <person name="Ohashi A."/>
            <person name="Parks D.H."/>
            <person name="Yamauchi T."/>
            <person name="Tyson G.W."/>
            <person name="Hugenholtz P."/>
        </authorList>
    </citation>
    <scope>NUCLEOTIDE SEQUENCE [LARGE SCALE GENOMIC DNA]</scope>
</reference>
<dbReference type="Pfam" id="PF04351">
    <property type="entry name" value="PilP"/>
    <property type="match status" value="1"/>
</dbReference>
<accession>A0A081BZR8</accession>
<feature type="signal peptide" evidence="1">
    <location>
        <begin position="1"/>
        <end position="24"/>
    </location>
</feature>
<dbReference type="HOGENOM" id="CLU_1665974_0_0_0"/>
<dbReference type="STRING" id="1499967.U27_04790"/>
<dbReference type="eggNOG" id="COG3168">
    <property type="taxonomic scope" value="Bacteria"/>
</dbReference>